<proteinExistence type="predicted"/>
<gene>
    <name evidence="1" type="ORF">SCLCIDRAFT_8932</name>
</gene>
<reference evidence="2" key="2">
    <citation type="submission" date="2015-01" db="EMBL/GenBank/DDBJ databases">
        <title>Evolutionary Origins and Diversification of the Mycorrhizal Mutualists.</title>
        <authorList>
            <consortium name="DOE Joint Genome Institute"/>
            <consortium name="Mycorrhizal Genomics Consortium"/>
            <person name="Kohler A."/>
            <person name="Kuo A."/>
            <person name="Nagy L.G."/>
            <person name="Floudas D."/>
            <person name="Copeland A."/>
            <person name="Barry K.W."/>
            <person name="Cichocki N."/>
            <person name="Veneault-Fourrey C."/>
            <person name="LaButti K."/>
            <person name="Lindquist E.A."/>
            <person name="Lipzen A."/>
            <person name="Lundell T."/>
            <person name="Morin E."/>
            <person name="Murat C."/>
            <person name="Riley R."/>
            <person name="Ohm R."/>
            <person name="Sun H."/>
            <person name="Tunlid A."/>
            <person name="Henrissat B."/>
            <person name="Grigoriev I.V."/>
            <person name="Hibbett D.S."/>
            <person name="Martin F."/>
        </authorList>
    </citation>
    <scope>NUCLEOTIDE SEQUENCE [LARGE SCALE GENOMIC DNA]</scope>
    <source>
        <strain evidence="2">Foug A</strain>
    </source>
</reference>
<organism evidence="1 2">
    <name type="scientific">Scleroderma citrinum Foug A</name>
    <dbReference type="NCBI Taxonomy" id="1036808"/>
    <lineage>
        <taxon>Eukaryota</taxon>
        <taxon>Fungi</taxon>
        <taxon>Dikarya</taxon>
        <taxon>Basidiomycota</taxon>
        <taxon>Agaricomycotina</taxon>
        <taxon>Agaricomycetes</taxon>
        <taxon>Agaricomycetidae</taxon>
        <taxon>Boletales</taxon>
        <taxon>Sclerodermatineae</taxon>
        <taxon>Sclerodermataceae</taxon>
        <taxon>Scleroderma</taxon>
    </lineage>
</organism>
<evidence type="ECO:0000313" key="1">
    <source>
        <dbReference type="EMBL" id="KIM63182.1"/>
    </source>
</evidence>
<name>A0A0C3AE35_9AGAM</name>
<dbReference type="InParanoid" id="A0A0C3AE35"/>
<dbReference type="EMBL" id="KN822037">
    <property type="protein sequence ID" value="KIM63182.1"/>
    <property type="molecule type" value="Genomic_DNA"/>
</dbReference>
<reference evidence="1 2" key="1">
    <citation type="submission" date="2014-04" db="EMBL/GenBank/DDBJ databases">
        <authorList>
            <consortium name="DOE Joint Genome Institute"/>
            <person name="Kuo A."/>
            <person name="Kohler A."/>
            <person name="Nagy L.G."/>
            <person name="Floudas D."/>
            <person name="Copeland A."/>
            <person name="Barry K.W."/>
            <person name="Cichocki N."/>
            <person name="Veneault-Fourrey C."/>
            <person name="LaButti K."/>
            <person name="Lindquist E.A."/>
            <person name="Lipzen A."/>
            <person name="Lundell T."/>
            <person name="Morin E."/>
            <person name="Murat C."/>
            <person name="Sun H."/>
            <person name="Tunlid A."/>
            <person name="Henrissat B."/>
            <person name="Grigoriev I.V."/>
            <person name="Hibbett D.S."/>
            <person name="Martin F."/>
            <person name="Nordberg H.P."/>
            <person name="Cantor M.N."/>
            <person name="Hua S.X."/>
        </authorList>
    </citation>
    <scope>NUCLEOTIDE SEQUENCE [LARGE SCALE GENOMIC DNA]</scope>
    <source>
        <strain evidence="1 2">Foug A</strain>
    </source>
</reference>
<dbReference type="Proteomes" id="UP000053989">
    <property type="component" value="Unassembled WGS sequence"/>
</dbReference>
<sequence>MDFNQLLVHIEFEDSEYFNAFQVPTPDDGITKIGLGEKLVDDTFLICRWAQNQDAWEFSVSGQQKMESRKFTIAMDVVKDICDVGKSLQSLGVTRCSAQDKEDYRVHDHWCCQVYGRPSGGFSGSIAHRRGWHLSSILRQGVPGKDVYTGHNHNSGLSTFH</sequence>
<evidence type="ECO:0000313" key="2">
    <source>
        <dbReference type="Proteomes" id="UP000053989"/>
    </source>
</evidence>
<dbReference type="AlphaFoldDB" id="A0A0C3AE35"/>
<dbReference type="HOGENOM" id="CLU_1644720_0_0_1"/>
<accession>A0A0C3AE35</accession>
<keyword evidence="2" id="KW-1185">Reference proteome</keyword>
<protein>
    <submittedName>
        <fullName evidence="1">Uncharacterized protein</fullName>
    </submittedName>
</protein>